<evidence type="ECO:0000313" key="2">
    <source>
        <dbReference type="EMBL" id="POM76692.1"/>
    </source>
</evidence>
<comment type="caution">
    <text evidence="2">The sequence shown here is derived from an EMBL/GenBank/DDBJ whole genome shotgun (WGS) entry which is preliminary data.</text>
</comment>
<gene>
    <name evidence="2" type="ORF">PHPALM_6052</name>
</gene>
<organism evidence="2 3">
    <name type="scientific">Phytophthora palmivora</name>
    <dbReference type="NCBI Taxonomy" id="4796"/>
    <lineage>
        <taxon>Eukaryota</taxon>
        <taxon>Sar</taxon>
        <taxon>Stramenopiles</taxon>
        <taxon>Oomycota</taxon>
        <taxon>Peronosporomycetes</taxon>
        <taxon>Peronosporales</taxon>
        <taxon>Peronosporaceae</taxon>
        <taxon>Phytophthora</taxon>
    </lineage>
</organism>
<dbReference type="AlphaFoldDB" id="A0A2P4YFU8"/>
<sequence>MRCQSREEEAAQIISDSPSRYAHDPPLWRAPISKQQKSDSKQLVAYMKLSLDDGFILDTTQTSYRDQVLSLETRTETSVLVFLEEHNISSHGSGAVLKHLRSLHHAGALNSKIERHEQLLQTPAIQDPAPG</sequence>
<dbReference type="Proteomes" id="UP000237271">
    <property type="component" value="Unassembled WGS sequence"/>
</dbReference>
<dbReference type="OrthoDB" id="112166at2759"/>
<accession>A0A2P4YFU8</accession>
<evidence type="ECO:0000313" key="3">
    <source>
        <dbReference type="Proteomes" id="UP000237271"/>
    </source>
</evidence>
<protein>
    <submittedName>
        <fullName evidence="2">Uncharacterized protein</fullName>
    </submittedName>
</protein>
<reference evidence="2 3" key="1">
    <citation type="journal article" date="2017" name="Genome Biol. Evol.">
        <title>Phytophthora megakarya and P. palmivora, closely related causal agents of cacao black pod rot, underwent increases in genome sizes and gene numbers by different mechanisms.</title>
        <authorList>
            <person name="Ali S.S."/>
            <person name="Shao J."/>
            <person name="Lary D.J."/>
            <person name="Kronmiller B."/>
            <person name="Shen D."/>
            <person name="Strem M.D."/>
            <person name="Amoako-Attah I."/>
            <person name="Akrofi A.Y."/>
            <person name="Begoude B.A."/>
            <person name="Ten Hoopen G.M."/>
            <person name="Coulibaly K."/>
            <person name="Kebe B.I."/>
            <person name="Melnick R.L."/>
            <person name="Guiltinan M.J."/>
            <person name="Tyler B.M."/>
            <person name="Meinhardt L.W."/>
            <person name="Bailey B.A."/>
        </authorList>
    </citation>
    <scope>NUCLEOTIDE SEQUENCE [LARGE SCALE GENOMIC DNA]</scope>
    <source>
        <strain evidence="3">sbr112.9</strain>
    </source>
</reference>
<proteinExistence type="predicted"/>
<name>A0A2P4YFU8_9STRA</name>
<evidence type="ECO:0000256" key="1">
    <source>
        <dbReference type="SAM" id="MobiDB-lite"/>
    </source>
</evidence>
<keyword evidence="3" id="KW-1185">Reference proteome</keyword>
<dbReference type="EMBL" id="NCKW01003403">
    <property type="protein sequence ID" value="POM76692.1"/>
    <property type="molecule type" value="Genomic_DNA"/>
</dbReference>
<feature type="region of interest" description="Disordered" evidence="1">
    <location>
        <begin position="1"/>
        <end position="38"/>
    </location>
</feature>